<evidence type="ECO:0000259" key="1">
    <source>
        <dbReference type="Pfam" id="PF01582"/>
    </source>
</evidence>
<evidence type="ECO:0000313" key="2">
    <source>
        <dbReference type="EMBL" id="KAK1387835.1"/>
    </source>
</evidence>
<dbReference type="Proteomes" id="UP001237642">
    <property type="component" value="Unassembled WGS sequence"/>
</dbReference>
<dbReference type="AlphaFoldDB" id="A0AAD8IPS2"/>
<reference evidence="2" key="1">
    <citation type="submission" date="2023-02" db="EMBL/GenBank/DDBJ databases">
        <title>Genome of toxic invasive species Heracleum sosnowskyi carries increased number of genes despite the absence of recent whole-genome duplications.</title>
        <authorList>
            <person name="Schelkunov M."/>
            <person name="Shtratnikova V."/>
            <person name="Makarenko M."/>
            <person name="Klepikova A."/>
            <person name="Omelchenko D."/>
            <person name="Novikova G."/>
            <person name="Obukhova E."/>
            <person name="Bogdanov V."/>
            <person name="Penin A."/>
            <person name="Logacheva M."/>
        </authorList>
    </citation>
    <scope>NUCLEOTIDE SEQUENCE</scope>
    <source>
        <strain evidence="2">Hsosn_3</strain>
        <tissue evidence="2">Leaf</tissue>
    </source>
</reference>
<sequence length="113" mass="13223">MRCVYNVSPAVVRHRTESFSDAFESHEKRYASNLDKVDKWKAALTEVANLSGYDLQNDADGYEIRFIQMIVKKVLLQSTVVMWKYLQRVNHKEGKEMHRVHHPIWTGTKGFVI</sequence>
<evidence type="ECO:0000313" key="3">
    <source>
        <dbReference type="Proteomes" id="UP001237642"/>
    </source>
</evidence>
<organism evidence="2 3">
    <name type="scientific">Heracleum sosnowskyi</name>
    <dbReference type="NCBI Taxonomy" id="360622"/>
    <lineage>
        <taxon>Eukaryota</taxon>
        <taxon>Viridiplantae</taxon>
        <taxon>Streptophyta</taxon>
        <taxon>Embryophyta</taxon>
        <taxon>Tracheophyta</taxon>
        <taxon>Spermatophyta</taxon>
        <taxon>Magnoliopsida</taxon>
        <taxon>eudicotyledons</taxon>
        <taxon>Gunneridae</taxon>
        <taxon>Pentapetalae</taxon>
        <taxon>asterids</taxon>
        <taxon>campanulids</taxon>
        <taxon>Apiales</taxon>
        <taxon>Apiaceae</taxon>
        <taxon>Apioideae</taxon>
        <taxon>apioid superclade</taxon>
        <taxon>Tordylieae</taxon>
        <taxon>Tordyliinae</taxon>
        <taxon>Heracleum</taxon>
    </lineage>
</organism>
<name>A0AAD8IPS2_9APIA</name>
<dbReference type="Gene3D" id="3.40.50.10140">
    <property type="entry name" value="Toll/interleukin-1 receptor homology (TIR) domain"/>
    <property type="match status" value="1"/>
</dbReference>
<proteinExistence type="predicted"/>
<dbReference type="InterPro" id="IPR035897">
    <property type="entry name" value="Toll_tir_struct_dom_sf"/>
</dbReference>
<feature type="domain" description="TIR" evidence="1">
    <location>
        <begin position="4"/>
        <end position="83"/>
    </location>
</feature>
<dbReference type="InterPro" id="IPR000157">
    <property type="entry name" value="TIR_dom"/>
</dbReference>
<comment type="caution">
    <text evidence="2">The sequence shown here is derived from an EMBL/GenBank/DDBJ whole genome shotgun (WGS) entry which is preliminary data.</text>
</comment>
<keyword evidence="3" id="KW-1185">Reference proteome</keyword>
<accession>A0AAD8IPS2</accession>
<dbReference type="GO" id="GO:0007165">
    <property type="term" value="P:signal transduction"/>
    <property type="evidence" value="ECO:0007669"/>
    <property type="project" value="InterPro"/>
</dbReference>
<protein>
    <recommendedName>
        <fullName evidence="1">TIR domain-containing protein</fullName>
    </recommendedName>
</protein>
<dbReference type="EMBL" id="JAUIZM010000004">
    <property type="protein sequence ID" value="KAK1387835.1"/>
    <property type="molecule type" value="Genomic_DNA"/>
</dbReference>
<gene>
    <name evidence="2" type="ORF">POM88_016013</name>
</gene>
<reference evidence="2" key="2">
    <citation type="submission" date="2023-05" db="EMBL/GenBank/DDBJ databases">
        <authorList>
            <person name="Schelkunov M.I."/>
        </authorList>
    </citation>
    <scope>NUCLEOTIDE SEQUENCE</scope>
    <source>
        <strain evidence="2">Hsosn_3</strain>
        <tissue evidence="2">Leaf</tissue>
    </source>
</reference>
<dbReference type="Pfam" id="PF01582">
    <property type="entry name" value="TIR"/>
    <property type="match status" value="1"/>
</dbReference>